<protein>
    <submittedName>
        <fullName evidence="1">Uncharacterized protein</fullName>
    </submittedName>
</protein>
<organism evidence="1 2">
    <name type="scientific">Pocillopora damicornis</name>
    <name type="common">Cauliflower coral</name>
    <name type="synonym">Millepora damicornis</name>
    <dbReference type="NCBI Taxonomy" id="46731"/>
    <lineage>
        <taxon>Eukaryota</taxon>
        <taxon>Metazoa</taxon>
        <taxon>Cnidaria</taxon>
        <taxon>Anthozoa</taxon>
        <taxon>Hexacorallia</taxon>
        <taxon>Scleractinia</taxon>
        <taxon>Astrocoeniina</taxon>
        <taxon>Pocilloporidae</taxon>
        <taxon>Pocillopora</taxon>
    </lineage>
</organism>
<proteinExistence type="predicted"/>
<dbReference type="Proteomes" id="UP000275408">
    <property type="component" value="Unassembled WGS sequence"/>
</dbReference>
<gene>
    <name evidence="1" type="ORF">pdam_00009805</name>
</gene>
<evidence type="ECO:0000313" key="2">
    <source>
        <dbReference type="Proteomes" id="UP000275408"/>
    </source>
</evidence>
<sequence length="168" mass="19557">KKRITNEVEKRWPRGSALPIYRNKADAIQVDKFEAKLVKDDTHLFPECGFGKEAVLETVLNKIWEQKRQQKEDPLPVKKCCQQTVHLSQTSQPSPVVEILFHLLIHLSCNICGKHTTFILMKVHDRDHSRFNCNDGSRKTILKRSEDRSITEDEKKSSILAFYKARTR</sequence>
<comment type="caution">
    <text evidence="1">The sequence shown here is derived from an EMBL/GenBank/DDBJ whole genome shotgun (WGS) entry which is preliminary data.</text>
</comment>
<accession>A0A3M6UZH3</accession>
<name>A0A3M6UZH3_POCDA</name>
<feature type="non-terminal residue" evidence="1">
    <location>
        <position position="168"/>
    </location>
</feature>
<keyword evidence="2" id="KW-1185">Reference proteome</keyword>
<dbReference type="AlphaFoldDB" id="A0A3M6UZH3"/>
<evidence type="ECO:0000313" key="1">
    <source>
        <dbReference type="EMBL" id="RMX59091.1"/>
    </source>
</evidence>
<dbReference type="EMBL" id="RCHS01000399">
    <property type="protein sequence ID" value="RMX59091.1"/>
    <property type="molecule type" value="Genomic_DNA"/>
</dbReference>
<feature type="non-terminal residue" evidence="1">
    <location>
        <position position="1"/>
    </location>
</feature>
<reference evidence="1 2" key="1">
    <citation type="journal article" date="2018" name="Sci. Rep.">
        <title>Comparative analysis of the Pocillopora damicornis genome highlights role of immune system in coral evolution.</title>
        <authorList>
            <person name="Cunning R."/>
            <person name="Bay R.A."/>
            <person name="Gillette P."/>
            <person name="Baker A.C."/>
            <person name="Traylor-Knowles N."/>
        </authorList>
    </citation>
    <scope>NUCLEOTIDE SEQUENCE [LARGE SCALE GENOMIC DNA]</scope>
    <source>
        <strain evidence="1">RSMAS</strain>
        <tissue evidence="1">Whole animal</tissue>
    </source>
</reference>